<protein>
    <submittedName>
        <fullName evidence="1">Uncharacterized protein</fullName>
    </submittedName>
</protein>
<gene>
    <name evidence="1" type="ORF">L3X38_008792</name>
</gene>
<sequence length="106" mass="12017">MKKASKTETLEPQMGSLPMCLGRTRFIKEDEVGENNEKRKGSMTELEPLEAIKGGLLLPRRTNPFPELDQALSSSWKIYSKPPHLLLHSFSSSIRKETSQIFLCLL</sequence>
<name>A0AAD4ZX42_PRUDU</name>
<dbReference type="Proteomes" id="UP001054821">
    <property type="component" value="Chromosome 1"/>
</dbReference>
<accession>A0AAD4ZX42</accession>
<proteinExistence type="predicted"/>
<keyword evidence="2" id="KW-1185">Reference proteome</keyword>
<evidence type="ECO:0000313" key="1">
    <source>
        <dbReference type="EMBL" id="KAI5355897.1"/>
    </source>
</evidence>
<comment type="caution">
    <text evidence="1">The sequence shown here is derived from an EMBL/GenBank/DDBJ whole genome shotgun (WGS) entry which is preliminary data.</text>
</comment>
<organism evidence="1 2">
    <name type="scientific">Prunus dulcis</name>
    <name type="common">Almond</name>
    <name type="synonym">Amygdalus dulcis</name>
    <dbReference type="NCBI Taxonomy" id="3755"/>
    <lineage>
        <taxon>Eukaryota</taxon>
        <taxon>Viridiplantae</taxon>
        <taxon>Streptophyta</taxon>
        <taxon>Embryophyta</taxon>
        <taxon>Tracheophyta</taxon>
        <taxon>Spermatophyta</taxon>
        <taxon>Magnoliopsida</taxon>
        <taxon>eudicotyledons</taxon>
        <taxon>Gunneridae</taxon>
        <taxon>Pentapetalae</taxon>
        <taxon>rosids</taxon>
        <taxon>fabids</taxon>
        <taxon>Rosales</taxon>
        <taxon>Rosaceae</taxon>
        <taxon>Amygdaloideae</taxon>
        <taxon>Amygdaleae</taxon>
        <taxon>Prunus</taxon>
    </lineage>
</organism>
<dbReference type="EMBL" id="JAJFAZ020000001">
    <property type="protein sequence ID" value="KAI5355897.1"/>
    <property type="molecule type" value="Genomic_DNA"/>
</dbReference>
<reference evidence="1 2" key="1">
    <citation type="journal article" date="2022" name="G3 (Bethesda)">
        <title>Whole-genome sequence and methylome profiling of the almond [Prunus dulcis (Mill.) D.A. Webb] cultivar 'Nonpareil'.</title>
        <authorList>
            <person name="D'Amico-Willman K.M."/>
            <person name="Ouma W.Z."/>
            <person name="Meulia T."/>
            <person name="Sideli G.M."/>
            <person name="Gradziel T.M."/>
            <person name="Fresnedo-Ramirez J."/>
        </authorList>
    </citation>
    <scope>NUCLEOTIDE SEQUENCE [LARGE SCALE GENOMIC DNA]</scope>
    <source>
        <strain evidence="1">Clone GOH B32 T37-40</strain>
    </source>
</reference>
<dbReference type="AlphaFoldDB" id="A0AAD4ZX42"/>
<evidence type="ECO:0000313" key="2">
    <source>
        <dbReference type="Proteomes" id="UP001054821"/>
    </source>
</evidence>